<dbReference type="PROSITE" id="PS01315">
    <property type="entry name" value="CDS"/>
    <property type="match status" value="1"/>
</dbReference>
<dbReference type="Pfam" id="PF01148">
    <property type="entry name" value="CTP_transf_1"/>
    <property type="match status" value="1"/>
</dbReference>
<keyword evidence="11 18" id="KW-0812">Transmembrane</keyword>
<sequence length="283" mass="29906">MTKTRILAALVMAPAVIGAVLLLPTGWLMLLSALVFLAALWEWLKLADIEDALARSILLACNLALMVALVWGSRSQHPGALPLFQLTVVLGVAWWLLALLWLRHYDFASRHDGNARVFKLAAGTAAVVPAWCALAVIHASQPNGHRWLLLALLLVWAADSGAYFTGRKFGGQWFGGRRLAPRISPNKTLEGVAGGVGLAMLVAIIGALLIGAKASQLPAVALAAAVTVVFSVAGDLFESLLKRHVGAKDSGTLIPGHGGVLDRVDSVLAALPVFALAKIWLGF</sequence>
<keyword evidence="9" id="KW-0444">Lipid biosynthesis</keyword>
<dbReference type="STRING" id="1123377.GCA_000423885_01313"/>
<comment type="caution">
    <text evidence="20">The sequence shown here is derived from an EMBL/GenBank/DDBJ whole genome shotgun (WGS) entry which is preliminary data.</text>
</comment>
<gene>
    <name evidence="20" type="ORF">E5S66_08735</name>
</gene>
<keyword evidence="10 18" id="KW-0808">Transferase</keyword>
<keyword evidence="15 19" id="KW-0472">Membrane</keyword>
<evidence type="ECO:0000256" key="18">
    <source>
        <dbReference type="RuleBase" id="RU003938"/>
    </source>
</evidence>
<evidence type="ECO:0000256" key="11">
    <source>
        <dbReference type="ARBA" id="ARBA00022692"/>
    </source>
</evidence>
<evidence type="ECO:0000256" key="7">
    <source>
        <dbReference type="ARBA" id="ARBA00019373"/>
    </source>
</evidence>
<evidence type="ECO:0000313" key="20">
    <source>
        <dbReference type="EMBL" id="TLX21603.1"/>
    </source>
</evidence>
<comment type="similarity">
    <text evidence="5 18">Belongs to the CDS family.</text>
</comment>
<feature type="transmembrane region" description="Helical" evidence="19">
    <location>
        <begin position="53"/>
        <end position="71"/>
    </location>
</feature>
<comment type="pathway">
    <text evidence="4">Lipid metabolism.</text>
</comment>
<comment type="pathway">
    <text evidence="3 18">Phospholipid metabolism; CDP-diacylglycerol biosynthesis; CDP-diacylglycerol from sn-glycerol 3-phosphate: step 3/3.</text>
</comment>
<evidence type="ECO:0000256" key="3">
    <source>
        <dbReference type="ARBA" id="ARBA00005119"/>
    </source>
</evidence>
<comment type="catalytic activity">
    <reaction evidence="1 18">
        <text>a 1,2-diacyl-sn-glycero-3-phosphate + CTP + H(+) = a CDP-1,2-diacyl-sn-glycerol + diphosphate</text>
        <dbReference type="Rhea" id="RHEA:16229"/>
        <dbReference type="ChEBI" id="CHEBI:15378"/>
        <dbReference type="ChEBI" id="CHEBI:33019"/>
        <dbReference type="ChEBI" id="CHEBI:37563"/>
        <dbReference type="ChEBI" id="CHEBI:58332"/>
        <dbReference type="ChEBI" id="CHEBI:58608"/>
        <dbReference type="EC" id="2.7.7.41"/>
    </reaction>
</comment>
<dbReference type="PANTHER" id="PTHR46382">
    <property type="entry name" value="PHOSPHATIDATE CYTIDYLYLTRANSFERASE"/>
    <property type="match status" value="1"/>
</dbReference>
<evidence type="ECO:0000256" key="17">
    <source>
        <dbReference type="ARBA" id="ARBA00023264"/>
    </source>
</evidence>
<evidence type="ECO:0000256" key="8">
    <source>
        <dbReference type="ARBA" id="ARBA00022475"/>
    </source>
</evidence>
<accession>A0A5R9PEZ8</accession>
<protein>
    <recommendedName>
        <fullName evidence="7 18">Phosphatidate cytidylyltransferase</fullName>
        <ecNumber evidence="6 18">2.7.7.41</ecNumber>
    </recommendedName>
</protein>
<evidence type="ECO:0000256" key="5">
    <source>
        <dbReference type="ARBA" id="ARBA00010185"/>
    </source>
</evidence>
<evidence type="ECO:0000256" key="12">
    <source>
        <dbReference type="ARBA" id="ARBA00022695"/>
    </source>
</evidence>
<dbReference type="EC" id="2.7.7.41" evidence="6 18"/>
<evidence type="ECO:0000256" key="16">
    <source>
        <dbReference type="ARBA" id="ARBA00023209"/>
    </source>
</evidence>
<evidence type="ECO:0000313" key="21">
    <source>
        <dbReference type="Proteomes" id="UP000308508"/>
    </source>
</evidence>
<feature type="transmembrane region" description="Helical" evidence="19">
    <location>
        <begin position="217"/>
        <end position="237"/>
    </location>
</feature>
<evidence type="ECO:0000256" key="4">
    <source>
        <dbReference type="ARBA" id="ARBA00005189"/>
    </source>
</evidence>
<dbReference type="AlphaFoldDB" id="A0A5R9PEZ8"/>
<evidence type="ECO:0000256" key="19">
    <source>
        <dbReference type="SAM" id="Phobius"/>
    </source>
</evidence>
<feature type="transmembrane region" description="Helical" evidence="19">
    <location>
        <begin position="117"/>
        <end position="141"/>
    </location>
</feature>
<dbReference type="RefSeq" id="WP_028839012.1">
    <property type="nucleotide sequence ID" value="NZ_SROY01000003.1"/>
</dbReference>
<dbReference type="InterPro" id="IPR000374">
    <property type="entry name" value="PC_trans"/>
</dbReference>
<dbReference type="GO" id="GO:0005886">
    <property type="term" value="C:plasma membrane"/>
    <property type="evidence" value="ECO:0007669"/>
    <property type="project" value="UniProtKB-SubCell"/>
</dbReference>
<evidence type="ECO:0000256" key="14">
    <source>
        <dbReference type="ARBA" id="ARBA00023098"/>
    </source>
</evidence>
<dbReference type="GO" id="GO:0016024">
    <property type="term" value="P:CDP-diacylglycerol biosynthetic process"/>
    <property type="evidence" value="ECO:0007669"/>
    <property type="project" value="UniProtKB-UniPathway"/>
</dbReference>
<evidence type="ECO:0000256" key="1">
    <source>
        <dbReference type="ARBA" id="ARBA00001698"/>
    </source>
</evidence>
<keyword evidence="12 18" id="KW-0548">Nucleotidyltransferase</keyword>
<feature type="transmembrane region" description="Helical" evidence="19">
    <location>
        <begin position="28"/>
        <end position="46"/>
    </location>
</feature>
<evidence type="ECO:0000256" key="6">
    <source>
        <dbReference type="ARBA" id="ARBA00012487"/>
    </source>
</evidence>
<proteinExistence type="inferred from homology"/>
<evidence type="ECO:0000256" key="13">
    <source>
        <dbReference type="ARBA" id="ARBA00022989"/>
    </source>
</evidence>
<reference evidence="20 21" key="1">
    <citation type="submission" date="2019-04" db="EMBL/GenBank/DDBJ databases">
        <authorList>
            <person name="Grouzdev D.S."/>
            <person name="Nazina T.N."/>
        </authorList>
    </citation>
    <scope>NUCLEOTIDE SEQUENCE [LARGE SCALE GENOMIC DNA]</scope>
    <source>
        <strain evidence="20 21">SHC 3-19</strain>
    </source>
</reference>
<keyword evidence="13 19" id="KW-1133">Transmembrane helix</keyword>
<feature type="transmembrane region" description="Helical" evidence="19">
    <location>
        <begin position="83"/>
        <end position="105"/>
    </location>
</feature>
<evidence type="ECO:0000256" key="9">
    <source>
        <dbReference type="ARBA" id="ARBA00022516"/>
    </source>
</evidence>
<keyword evidence="17" id="KW-1208">Phospholipid metabolism</keyword>
<keyword evidence="14" id="KW-0443">Lipid metabolism</keyword>
<evidence type="ECO:0000256" key="2">
    <source>
        <dbReference type="ARBA" id="ARBA00004651"/>
    </source>
</evidence>
<keyword evidence="16" id="KW-0594">Phospholipid biosynthesis</keyword>
<evidence type="ECO:0000256" key="10">
    <source>
        <dbReference type="ARBA" id="ARBA00022679"/>
    </source>
</evidence>
<keyword evidence="21" id="KW-1185">Reference proteome</keyword>
<feature type="transmembrane region" description="Helical" evidence="19">
    <location>
        <begin position="187"/>
        <end position="211"/>
    </location>
</feature>
<feature type="transmembrane region" description="Helical" evidence="19">
    <location>
        <begin position="147"/>
        <end position="166"/>
    </location>
</feature>
<evidence type="ECO:0000256" key="15">
    <source>
        <dbReference type="ARBA" id="ARBA00023136"/>
    </source>
</evidence>
<comment type="subcellular location">
    <subcellularLocation>
        <location evidence="2">Cell membrane</location>
        <topology evidence="2">Multi-pass membrane protein</topology>
    </subcellularLocation>
</comment>
<dbReference type="UniPathway" id="UPA00557">
    <property type="reaction ID" value="UER00614"/>
</dbReference>
<dbReference type="PANTHER" id="PTHR46382:SF1">
    <property type="entry name" value="PHOSPHATIDATE CYTIDYLYLTRANSFERASE"/>
    <property type="match status" value="1"/>
</dbReference>
<organism evidence="20 21">
    <name type="scientific">Thermomonas fusca</name>
    <dbReference type="NCBI Taxonomy" id="215690"/>
    <lineage>
        <taxon>Bacteria</taxon>
        <taxon>Pseudomonadati</taxon>
        <taxon>Pseudomonadota</taxon>
        <taxon>Gammaproteobacteria</taxon>
        <taxon>Lysobacterales</taxon>
        <taxon>Lysobacteraceae</taxon>
        <taxon>Thermomonas</taxon>
    </lineage>
</organism>
<dbReference type="GO" id="GO:0004605">
    <property type="term" value="F:phosphatidate cytidylyltransferase activity"/>
    <property type="evidence" value="ECO:0007669"/>
    <property type="project" value="UniProtKB-EC"/>
</dbReference>
<name>A0A5R9PEZ8_9GAMM</name>
<dbReference type="EMBL" id="SROY01000003">
    <property type="protein sequence ID" value="TLX21603.1"/>
    <property type="molecule type" value="Genomic_DNA"/>
</dbReference>
<dbReference type="Proteomes" id="UP000308508">
    <property type="component" value="Unassembled WGS sequence"/>
</dbReference>
<keyword evidence="8" id="KW-1003">Cell membrane</keyword>